<reference evidence="3 4" key="1">
    <citation type="journal article" date="2016" name="Genome Announc.">
        <title>Genome Sequence of Madurella mycetomatis mm55, Isolated from a Human Mycetoma Case in Sudan.</title>
        <authorList>
            <person name="Smit S."/>
            <person name="Derks M.F."/>
            <person name="Bervoets S."/>
            <person name="Fahal A."/>
            <person name="van Leeuwen W."/>
            <person name="van Belkum A."/>
            <person name="van de Sande W.W."/>
        </authorList>
    </citation>
    <scope>NUCLEOTIDE SEQUENCE [LARGE SCALE GENOMIC DNA]</scope>
    <source>
        <strain evidence="4">mm55</strain>
    </source>
</reference>
<feature type="transmembrane region" description="Helical" evidence="1">
    <location>
        <begin position="130"/>
        <end position="148"/>
    </location>
</feature>
<feature type="domain" description="DUF6594" evidence="2">
    <location>
        <begin position="6"/>
        <end position="170"/>
    </location>
</feature>
<keyword evidence="4" id="KW-1185">Reference proteome</keyword>
<feature type="transmembrane region" description="Helical" evidence="1">
    <location>
        <begin position="160"/>
        <end position="178"/>
    </location>
</feature>
<evidence type="ECO:0000259" key="2">
    <source>
        <dbReference type="Pfam" id="PF20237"/>
    </source>
</evidence>
<evidence type="ECO:0000313" key="4">
    <source>
        <dbReference type="Proteomes" id="UP000078237"/>
    </source>
</evidence>
<keyword evidence="1" id="KW-0472">Membrane</keyword>
<comment type="caution">
    <text evidence="3">The sequence shown here is derived from an EMBL/GenBank/DDBJ whole genome shotgun (WGS) entry which is preliminary data.</text>
</comment>
<dbReference type="InterPro" id="IPR046529">
    <property type="entry name" value="DUF6594"/>
</dbReference>
<proteinExistence type="predicted"/>
<protein>
    <recommendedName>
        <fullName evidence="2">DUF6594 domain-containing protein</fullName>
    </recommendedName>
</protein>
<gene>
    <name evidence="3" type="ORF">MMYC01_208541</name>
</gene>
<keyword evidence="1" id="KW-0812">Transmembrane</keyword>
<keyword evidence="1" id="KW-1133">Transmembrane helix</keyword>
<sequence length="180" mass="20323">MGEEEKAYTSLCSRHKEMRQFHPTPREQYRDLLQHTIDKGMFDKEGYLWMNSPDEMNSLSPPHPSWVMRIAYSGFGNWLIKHFGSREGDPQWRSVPRSALIVMLKTVQVVGAAAFILIPLGILWLRQLNAPQAFGLITGWTTLFSAVVTATHELDTYKTFAAVCAYMAVIIVFAAASTTP</sequence>
<dbReference type="VEuPathDB" id="FungiDB:MMYC01_208541"/>
<dbReference type="Proteomes" id="UP000078237">
    <property type="component" value="Unassembled WGS sequence"/>
</dbReference>
<dbReference type="STRING" id="100816.A0A175W105"/>
<name>A0A175W105_9PEZI</name>
<evidence type="ECO:0000256" key="1">
    <source>
        <dbReference type="SAM" id="Phobius"/>
    </source>
</evidence>
<dbReference type="EMBL" id="LCTW02000167">
    <property type="protein sequence ID" value="KXX77312.1"/>
    <property type="molecule type" value="Genomic_DNA"/>
</dbReference>
<dbReference type="AlphaFoldDB" id="A0A175W105"/>
<feature type="transmembrane region" description="Helical" evidence="1">
    <location>
        <begin position="100"/>
        <end position="124"/>
    </location>
</feature>
<accession>A0A175W105</accession>
<organism evidence="3 4">
    <name type="scientific">Madurella mycetomatis</name>
    <dbReference type="NCBI Taxonomy" id="100816"/>
    <lineage>
        <taxon>Eukaryota</taxon>
        <taxon>Fungi</taxon>
        <taxon>Dikarya</taxon>
        <taxon>Ascomycota</taxon>
        <taxon>Pezizomycotina</taxon>
        <taxon>Sordariomycetes</taxon>
        <taxon>Sordariomycetidae</taxon>
        <taxon>Sordariales</taxon>
        <taxon>Sordariales incertae sedis</taxon>
        <taxon>Madurella</taxon>
    </lineage>
</organism>
<dbReference type="Pfam" id="PF20237">
    <property type="entry name" value="DUF6594"/>
    <property type="match status" value="1"/>
</dbReference>
<evidence type="ECO:0000313" key="3">
    <source>
        <dbReference type="EMBL" id="KXX77312.1"/>
    </source>
</evidence>